<reference evidence="2" key="1">
    <citation type="submission" date="2018-07" db="EMBL/GenBank/DDBJ databases">
        <title>Giant CbK-like Caulobacter bacteriophages have genetically divergent genomes.</title>
        <authorList>
            <person name="Wilson K.M."/>
            <person name="Ely B."/>
        </authorList>
    </citation>
    <scope>NUCLEOTIDE SEQUENCE [LARGE SCALE GENOMIC DNA]</scope>
</reference>
<organism evidence="1 2">
    <name type="scientific">Caulobacter phage CcrBL9</name>
    <dbReference type="NCBI Taxonomy" id="2283270"/>
    <lineage>
        <taxon>Viruses</taxon>
        <taxon>Duplodnaviria</taxon>
        <taxon>Heunggongvirae</taxon>
        <taxon>Uroviricota</taxon>
        <taxon>Caudoviricetes</taxon>
        <taxon>Jeanschmidtviridae</taxon>
        <taxon>Bertelyvirus</taxon>
        <taxon>Bertelyvirus BL9</taxon>
    </lineage>
</organism>
<dbReference type="EMBL" id="MH588546">
    <property type="protein sequence ID" value="AXQ69518.1"/>
    <property type="molecule type" value="Genomic_DNA"/>
</dbReference>
<proteinExistence type="predicted"/>
<accession>A0A385EFH5</accession>
<evidence type="ECO:0000313" key="2">
    <source>
        <dbReference type="Proteomes" id="UP000259421"/>
    </source>
</evidence>
<evidence type="ECO:0000313" key="1">
    <source>
        <dbReference type="EMBL" id="AXQ69518.1"/>
    </source>
</evidence>
<gene>
    <name evidence="1" type="ORF">CcrBL9_gp494</name>
</gene>
<name>A0A385EFH5_9CAUD</name>
<protein>
    <submittedName>
        <fullName evidence="1">Uncharacterized protein</fullName>
    </submittedName>
</protein>
<reference evidence="1 2" key="2">
    <citation type="submission" date="2018-09" db="EMBL/GenBank/DDBJ databases">
        <title>Giant CbK-like Caulobacter bacteriophages have genetically divergent genomes.</title>
        <authorList>
            <person name="Wilson K."/>
            <person name="Ely B."/>
        </authorList>
    </citation>
    <scope>NUCLEOTIDE SEQUENCE [LARGE SCALE GENOMIC DNA]</scope>
</reference>
<sequence>MTTRRDLFVSGLALAAASASAIPGMAAAKALKNKDDFDKRVLDVLAQGAATGGGFQQGLDQDVADYLVKHKLAFGITLKSFGDIHVSNPAKPATVDTYGPTKEGLQAGNIVLADRLSPDAGAMLRKAFATRAPASETRRGSRAEVERRLYAHLTGRAFKDRLPVAPLVLNETSHRQDFILAGLEQGSLRPASWSGNSYTEGGVLWVERTPTFLIGLDFSYGMTWEIDKVAMNNDIVQFQSLPSHERDVFTRLVSSHLTDVFG</sequence>
<dbReference type="Proteomes" id="UP000259421">
    <property type="component" value="Segment"/>
</dbReference>
<dbReference type="PROSITE" id="PS51318">
    <property type="entry name" value="TAT"/>
    <property type="match status" value="1"/>
</dbReference>
<keyword evidence="2" id="KW-1185">Reference proteome</keyword>
<dbReference type="InterPro" id="IPR006311">
    <property type="entry name" value="TAT_signal"/>
</dbReference>